<comment type="catalytic activity">
    <reaction evidence="9">
        <text>ATP + H2O = ADP + phosphate + H(+)</text>
        <dbReference type="Rhea" id="RHEA:13065"/>
        <dbReference type="ChEBI" id="CHEBI:15377"/>
        <dbReference type="ChEBI" id="CHEBI:15378"/>
        <dbReference type="ChEBI" id="CHEBI:30616"/>
        <dbReference type="ChEBI" id="CHEBI:43474"/>
        <dbReference type="ChEBI" id="CHEBI:456216"/>
        <dbReference type="EC" id="5.6.2.4"/>
    </reaction>
</comment>
<dbReference type="AlphaFoldDB" id="A0A143PGP4"/>
<dbReference type="Proteomes" id="UP000076079">
    <property type="component" value="Chromosome"/>
</dbReference>
<evidence type="ECO:0000256" key="1">
    <source>
        <dbReference type="ARBA" id="ARBA00022741"/>
    </source>
</evidence>
<evidence type="ECO:0000313" key="12">
    <source>
        <dbReference type="EMBL" id="AMY07423.1"/>
    </source>
</evidence>
<dbReference type="Pfam" id="PF00580">
    <property type="entry name" value="UvrD-helicase"/>
    <property type="match status" value="1"/>
</dbReference>
<evidence type="ECO:0000256" key="3">
    <source>
        <dbReference type="ARBA" id="ARBA00022806"/>
    </source>
</evidence>
<dbReference type="PANTHER" id="PTHR11070:SF2">
    <property type="entry name" value="ATP-DEPENDENT DNA HELICASE SRS2"/>
    <property type="match status" value="1"/>
</dbReference>
<keyword evidence="3 12" id="KW-0347">Helicase</keyword>
<dbReference type="PATRIC" id="fig|1813736.3.peg.627"/>
<dbReference type="GO" id="GO:0003677">
    <property type="term" value="F:DNA binding"/>
    <property type="evidence" value="ECO:0007669"/>
    <property type="project" value="InterPro"/>
</dbReference>
<keyword evidence="1" id="KW-0547">Nucleotide-binding</keyword>
<dbReference type="InterPro" id="IPR027417">
    <property type="entry name" value="P-loop_NTPase"/>
</dbReference>
<dbReference type="EC" id="5.6.2.4" evidence="7"/>
<dbReference type="KEGG" id="abac:LuPra_00596"/>
<dbReference type="InterPro" id="IPR014016">
    <property type="entry name" value="UvrD-like_ATP-bd"/>
</dbReference>
<dbReference type="GO" id="GO:0000725">
    <property type="term" value="P:recombinational repair"/>
    <property type="evidence" value="ECO:0007669"/>
    <property type="project" value="TreeGrafter"/>
</dbReference>
<dbReference type="STRING" id="1855912.LuPra_00596"/>
<dbReference type="InterPro" id="IPR014017">
    <property type="entry name" value="DNA_helicase_UvrD-like_C"/>
</dbReference>
<gene>
    <name evidence="12" type="ORF">LuPra_00596</name>
</gene>
<dbReference type="GO" id="GO:0005524">
    <property type="term" value="F:ATP binding"/>
    <property type="evidence" value="ECO:0007669"/>
    <property type="project" value="UniProtKB-KW"/>
</dbReference>
<dbReference type="GO" id="GO:0016887">
    <property type="term" value="F:ATP hydrolysis activity"/>
    <property type="evidence" value="ECO:0007669"/>
    <property type="project" value="RHEA"/>
</dbReference>
<evidence type="ECO:0000313" key="13">
    <source>
        <dbReference type="Proteomes" id="UP000076079"/>
    </source>
</evidence>
<feature type="domain" description="UvrD-like helicase ATP-binding" evidence="10">
    <location>
        <begin position="244"/>
        <end position="359"/>
    </location>
</feature>
<comment type="catalytic activity">
    <reaction evidence="6">
        <text>Couples ATP hydrolysis with the unwinding of duplex DNA by translocating in the 3'-5' direction.</text>
        <dbReference type="EC" id="5.6.2.4"/>
    </reaction>
</comment>
<name>A0A143PGP4_LUTPR</name>
<reference evidence="13" key="2">
    <citation type="submission" date="2016-04" db="EMBL/GenBank/DDBJ databases">
        <title>First Complete Genome Sequence of a Subdivision 6 Acidobacterium.</title>
        <authorList>
            <person name="Huang S."/>
            <person name="Vieira S."/>
            <person name="Bunk B."/>
            <person name="Riedel T."/>
            <person name="Sproeer C."/>
            <person name="Overmann J."/>
        </authorList>
    </citation>
    <scope>NUCLEOTIDE SEQUENCE [LARGE SCALE GENOMIC DNA]</scope>
    <source>
        <strain evidence="13">DSM 100886 HEG_-6_39</strain>
    </source>
</reference>
<keyword evidence="4" id="KW-0067">ATP-binding</keyword>
<sequence>MVRRNVRPTRYWHLGRLQVDSSPLKDLPVTNNGESRIKHCVKYELGGGYRLVTVQTDKVVAFCFAGTHDDTDRWLDSHGGLTLGKGQDGAWEPVYKSPSIDDPIRRAPVAASTPLLERMENHRVDRLLEGVPATVVRKLATFELVATPEQLESACRGIESIDRRVLVYDVLCLLASGNRQAAESRLDLELGVVTEIDDLSGTELLAVLDGDQMRTLRVGSPDHEKWLQSFARNAGEMDWLLFLHPEQAAVVNADFNGPAQLSGVSGSGKTCVAIHRAVRLATARGDAQVLVVTLNRSLAGLIQRLVDAAAPDESVRCRIKVSSFFQLCQELLAEFEPHNTRHYADVSWKLNEHIDEVFREYYRCWLNNDSANVLWPVHDSLVAQGICAETYVREEFDWIRSALVDGERSRYLSLERLGRRIGLLEDARKRLLAGLSAWEAKMWDIGVTDYEFNMVVILNCSQGVLPPDGTAKEEEFRHGCKLYVAMTRARDELYLSYSGEPSQWLDIDSKSLTFMEWTGVVALRQNLVTVPPASLSQLQGDSTAGVLQLKGREFLYVPDARGLSLDAIRKIDDLVDGIGLIRKRQRVRWRNMMTLHEDLETKPSTRLLFGPVIGVEVQERLQAITRATSAGKPR</sequence>
<evidence type="ECO:0000256" key="7">
    <source>
        <dbReference type="ARBA" id="ARBA00034808"/>
    </source>
</evidence>
<keyword evidence="2" id="KW-0378">Hydrolase</keyword>
<evidence type="ECO:0000256" key="4">
    <source>
        <dbReference type="ARBA" id="ARBA00022840"/>
    </source>
</evidence>
<accession>A0A143PGP4</accession>
<keyword evidence="5" id="KW-0413">Isomerase</keyword>
<evidence type="ECO:0000259" key="10">
    <source>
        <dbReference type="Pfam" id="PF00580"/>
    </source>
</evidence>
<dbReference type="GO" id="GO:0043138">
    <property type="term" value="F:3'-5' DNA helicase activity"/>
    <property type="evidence" value="ECO:0007669"/>
    <property type="project" value="UniProtKB-EC"/>
</dbReference>
<dbReference type="PANTHER" id="PTHR11070">
    <property type="entry name" value="UVRD / RECB / PCRA DNA HELICASE FAMILY MEMBER"/>
    <property type="match status" value="1"/>
</dbReference>
<dbReference type="EMBL" id="CP015136">
    <property type="protein sequence ID" value="AMY07423.1"/>
    <property type="molecule type" value="Genomic_DNA"/>
</dbReference>
<protein>
    <recommendedName>
        <fullName evidence="7">DNA 3'-5' helicase</fullName>
        <ecNumber evidence="7">5.6.2.4</ecNumber>
    </recommendedName>
    <alternativeName>
        <fullName evidence="8">DNA 3'-5' helicase II</fullName>
    </alternativeName>
</protein>
<evidence type="ECO:0000259" key="11">
    <source>
        <dbReference type="Pfam" id="PF13361"/>
    </source>
</evidence>
<evidence type="ECO:0000256" key="2">
    <source>
        <dbReference type="ARBA" id="ARBA00022801"/>
    </source>
</evidence>
<dbReference type="InterPro" id="IPR000212">
    <property type="entry name" value="DNA_helicase_UvrD/REP"/>
</dbReference>
<dbReference type="Gene3D" id="3.40.50.300">
    <property type="entry name" value="P-loop containing nucleotide triphosphate hydrolases"/>
    <property type="match status" value="2"/>
</dbReference>
<organism evidence="12 13">
    <name type="scientific">Luteitalea pratensis</name>
    <dbReference type="NCBI Taxonomy" id="1855912"/>
    <lineage>
        <taxon>Bacteria</taxon>
        <taxon>Pseudomonadati</taxon>
        <taxon>Acidobacteriota</taxon>
        <taxon>Vicinamibacteria</taxon>
        <taxon>Vicinamibacterales</taxon>
        <taxon>Vicinamibacteraceae</taxon>
        <taxon>Luteitalea</taxon>
    </lineage>
</organism>
<proteinExistence type="predicted"/>
<dbReference type="Pfam" id="PF13361">
    <property type="entry name" value="UvrD_C"/>
    <property type="match status" value="1"/>
</dbReference>
<dbReference type="SUPFAM" id="SSF52540">
    <property type="entry name" value="P-loop containing nucleoside triphosphate hydrolases"/>
    <property type="match status" value="2"/>
</dbReference>
<feature type="domain" description="UvrD-like helicase C-terminal" evidence="11">
    <location>
        <begin position="451"/>
        <end position="498"/>
    </location>
</feature>
<evidence type="ECO:0000256" key="9">
    <source>
        <dbReference type="ARBA" id="ARBA00048988"/>
    </source>
</evidence>
<evidence type="ECO:0000256" key="5">
    <source>
        <dbReference type="ARBA" id="ARBA00023235"/>
    </source>
</evidence>
<evidence type="ECO:0000256" key="8">
    <source>
        <dbReference type="ARBA" id="ARBA00034923"/>
    </source>
</evidence>
<evidence type="ECO:0000256" key="6">
    <source>
        <dbReference type="ARBA" id="ARBA00034617"/>
    </source>
</evidence>
<keyword evidence="13" id="KW-1185">Reference proteome</keyword>
<reference evidence="12 13" key="1">
    <citation type="journal article" date="2016" name="Genome Announc.">
        <title>First Complete Genome Sequence of a Subdivision 6 Acidobacterium Strain.</title>
        <authorList>
            <person name="Huang S."/>
            <person name="Vieira S."/>
            <person name="Bunk B."/>
            <person name="Riedel T."/>
            <person name="Sproer C."/>
            <person name="Overmann J."/>
        </authorList>
    </citation>
    <scope>NUCLEOTIDE SEQUENCE [LARGE SCALE GENOMIC DNA]</scope>
    <source>
        <strain evidence="13">DSM 100886 HEG_-6_39</strain>
    </source>
</reference>